<proteinExistence type="predicted"/>
<protein>
    <submittedName>
        <fullName evidence="1">Uncharacterized protein</fullName>
    </submittedName>
</protein>
<dbReference type="PANTHER" id="PTHR21725">
    <property type="entry name" value="E3 UBIQUITIN-PROTEIN LIGASE UBR4"/>
    <property type="match status" value="1"/>
</dbReference>
<dbReference type="PANTHER" id="PTHR21725:SF1">
    <property type="entry name" value="E3 UBIQUITIN-PROTEIN LIGASE UBR4"/>
    <property type="match status" value="1"/>
</dbReference>
<evidence type="ECO:0000313" key="2">
    <source>
        <dbReference type="Proteomes" id="UP000287651"/>
    </source>
</evidence>
<dbReference type="GO" id="GO:0009926">
    <property type="term" value="P:auxin polar transport"/>
    <property type="evidence" value="ECO:0007669"/>
    <property type="project" value="TreeGrafter"/>
</dbReference>
<accession>A0A427B1H4</accession>
<dbReference type="EMBL" id="AMZH03000718">
    <property type="protein sequence ID" value="RRT82330.1"/>
    <property type="molecule type" value="Genomic_DNA"/>
</dbReference>
<sequence length="494" mass="55861">MLCKRLLDPPLSLCEQKNDMNFTLRLSFSRRILKFLRDLVKEVPYGACDVDLLHSVTRYADKLPTLFKLKFDFRNGNLGYKESKYGDLLLEMFEEFLQFGKIVFYDSTIFRNIQACMIASMMGILGSEVWRYDRSSSSPSPPLIYSPQVVLCLLKFLKDAKSWASPTHDMKINLDVGFTDHSCESEASGPSCHVRDEKILLLRRHTFEELLNIIFPQSEKWMDNLVHLMSFLHSEGVKSTLIEKSRLSSTKPVVASDLEIVAIHEEEAIFGNLFSEPTKPVGSADGHDQPTAAVTSTVNSDLSLQAVSELLSFMKACIFSPEWCCSVFEDACRKVDKNHIDQLLSLLDCYSYLSDGRNENSPVLGSHLNVPYVSGICFELLQNLVVCHALSSPLKEHLVDQVLKVEDGNYVYGQHSLILLAHALILQEDLDHGHIIKKIYEGYFTQKNRYTSIGLQCKAFILVGFNSFKAPFNIVPHNIVSIYLPVVVAIQVEI</sequence>
<dbReference type="InterPro" id="IPR045189">
    <property type="entry name" value="UBR4-like"/>
</dbReference>
<organism evidence="1 2">
    <name type="scientific">Ensete ventricosum</name>
    <name type="common">Abyssinian banana</name>
    <name type="synonym">Musa ensete</name>
    <dbReference type="NCBI Taxonomy" id="4639"/>
    <lineage>
        <taxon>Eukaryota</taxon>
        <taxon>Viridiplantae</taxon>
        <taxon>Streptophyta</taxon>
        <taxon>Embryophyta</taxon>
        <taxon>Tracheophyta</taxon>
        <taxon>Spermatophyta</taxon>
        <taxon>Magnoliopsida</taxon>
        <taxon>Liliopsida</taxon>
        <taxon>Zingiberales</taxon>
        <taxon>Musaceae</taxon>
        <taxon>Ensete</taxon>
    </lineage>
</organism>
<dbReference type="GO" id="GO:0005829">
    <property type="term" value="C:cytosol"/>
    <property type="evidence" value="ECO:0007669"/>
    <property type="project" value="TreeGrafter"/>
</dbReference>
<dbReference type="AlphaFoldDB" id="A0A427B1H4"/>
<gene>
    <name evidence="1" type="ORF">B296_00014536</name>
</gene>
<reference evidence="1 2" key="1">
    <citation type="journal article" date="2014" name="Agronomy (Basel)">
        <title>A Draft Genome Sequence for Ensete ventricosum, the Drought-Tolerant Tree Against Hunger.</title>
        <authorList>
            <person name="Harrison J."/>
            <person name="Moore K.A."/>
            <person name="Paszkiewicz K."/>
            <person name="Jones T."/>
            <person name="Grant M."/>
            <person name="Ambacheew D."/>
            <person name="Muzemil S."/>
            <person name="Studholme D.J."/>
        </authorList>
    </citation>
    <scope>NUCLEOTIDE SEQUENCE [LARGE SCALE GENOMIC DNA]</scope>
</reference>
<evidence type="ECO:0000313" key="1">
    <source>
        <dbReference type="EMBL" id="RRT82330.1"/>
    </source>
</evidence>
<dbReference type="GO" id="GO:0009506">
    <property type="term" value="C:plasmodesma"/>
    <property type="evidence" value="ECO:0007669"/>
    <property type="project" value="TreeGrafter"/>
</dbReference>
<dbReference type="Proteomes" id="UP000287651">
    <property type="component" value="Unassembled WGS sequence"/>
</dbReference>
<comment type="caution">
    <text evidence="1">The sequence shown here is derived from an EMBL/GenBank/DDBJ whole genome shotgun (WGS) entry which is preliminary data.</text>
</comment>
<name>A0A427B1H4_ENSVE</name>